<dbReference type="Proteomes" id="UP000325577">
    <property type="component" value="Linkage Group LG10"/>
</dbReference>
<keyword evidence="3" id="KW-1185">Reference proteome</keyword>
<proteinExistence type="inferred from homology"/>
<dbReference type="InterPro" id="IPR008802">
    <property type="entry name" value="REF"/>
</dbReference>
<dbReference type="EMBL" id="CM018033">
    <property type="protein sequence ID" value="KAA8545177.1"/>
    <property type="molecule type" value="Genomic_DNA"/>
</dbReference>
<dbReference type="PANTHER" id="PTHR33732">
    <property type="entry name" value="REF/SRPP-LIKE PROTEIN OS05G0151300/LOC_OS05G05940"/>
    <property type="match status" value="1"/>
</dbReference>
<gene>
    <name evidence="2" type="ORF">F0562_019934</name>
</gene>
<evidence type="ECO:0000313" key="2">
    <source>
        <dbReference type="EMBL" id="KAA8545177.1"/>
    </source>
</evidence>
<dbReference type="OrthoDB" id="1905464at2759"/>
<sequence length="203" mass="22337">MAEADPKSQPEKVQSEEERLKYLEFVQVAALHAVLCFTRLYGYAKDNCGPLKPGIETVEGTVKTVVGPVYDKFQDVPVEVLKFVDRKVDESVSKLGCHVPSADTASGLAKTLYAKCEPAATELYSKYEPVAVQYAVSAWRSLNRLPLFPQVARVLVPTAAYCSEKYNETVRCTAENGCMVCSYLPLVPTEKIARVFGADEAES</sequence>
<accession>A0A5J5BTR2</accession>
<protein>
    <submittedName>
        <fullName evidence="2">Uncharacterized protein</fullName>
    </submittedName>
</protein>
<name>A0A5J5BTR2_9ASTE</name>
<dbReference type="AlphaFoldDB" id="A0A5J5BTR2"/>
<dbReference type="Pfam" id="PF05755">
    <property type="entry name" value="REF"/>
    <property type="match status" value="2"/>
</dbReference>
<reference evidence="2 3" key="1">
    <citation type="submission" date="2019-09" db="EMBL/GenBank/DDBJ databases">
        <title>A chromosome-level genome assembly of the Chinese tupelo Nyssa sinensis.</title>
        <authorList>
            <person name="Yang X."/>
            <person name="Kang M."/>
            <person name="Yang Y."/>
            <person name="Xiong H."/>
            <person name="Wang M."/>
            <person name="Zhang Z."/>
            <person name="Wang Z."/>
            <person name="Wu H."/>
            <person name="Ma T."/>
            <person name="Liu J."/>
            <person name="Xi Z."/>
        </authorList>
    </citation>
    <scope>NUCLEOTIDE SEQUENCE [LARGE SCALE GENOMIC DNA]</scope>
    <source>
        <strain evidence="2">J267</strain>
        <tissue evidence="2">Leaf</tissue>
    </source>
</reference>
<evidence type="ECO:0000313" key="3">
    <source>
        <dbReference type="Proteomes" id="UP000325577"/>
    </source>
</evidence>
<dbReference type="PANTHER" id="PTHR33732:SF9">
    <property type="entry name" value="REF_SRPP-LIKE PROTEIN OS05G0151300_LOC_OS05G05940"/>
    <property type="match status" value="1"/>
</dbReference>
<comment type="similarity">
    <text evidence="1">Belongs to the REF/SRPP family.</text>
</comment>
<organism evidence="2 3">
    <name type="scientific">Nyssa sinensis</name>
    <dbReference type="NCBI Taxonomy" id="561372"/>
    <lineage>
        <taxon>Eukaryota</taxon>
        <taxon>Viridiplantae</taxon>
        <taxon>Streptophyta</taxon>
        <taxon>Embryophyta</taxon>
        <taxon>Tracheophyta</taxon>
        <taxon>Spermatophyta</taxon>
        <taxon>Magnoliopsida</taxon>
        <taxon>eudicotyledons</taxon>
        <taxon>Gunneridae</taxon>
        <taxon>Pentapetalae</taxon>
        <taxon>asterids</taxon>
        <taxon>Cornales</taxon>
        <taxon>Nyssaceae</taxon>
        <taxon>Nyssa</taxon>
    </lineage>
</organism>
<evidence type="ECO:0000256" key="1">
    <source>
        <dbReference type="ARBA" id="ARBA00009737"/>
    </source>
</evidence>